<name>A0A2T2WEQ7_9FIRM</name>
<comment type="similarity">
    <text evidence="2 8">Belongs to the 4-toluene sulfonate uptake permease (TSUP) (TC 2.A.102) family.</text>
</comment>
<accession>A0A2T2WEQ7</accession>
<feature type="transmembrane region" description="Helical" evidence="8">
    <location>
        <begin position="238"/>
        <end position="257"/>
    </location>
</feature>
<reference evidence="9 10" key="1">
    <citation type="journal article" date="2014" name="BMC Genomics">
        <title>Comparison of environmental and isolate Sulfobacillus genomes reveals diverse carbon, sulfur, nitrogen, and hydrogen metabolisms.</title>
        <authorList>
            <person name="Justice N.B."/>
            <person name="Norman A."/>
            <person name="Brown C.T."/>
            <person name="Singh A."/>
            <person name="Thomas B.C."/>
            <person name="Banfield J.F."/>
        </authorList>
    </citation>
    <scope>NUCLEOTIDE SEQUENCE [LARGE SCALE GENOMIC DNA]</scope>
    <source>
        <strain evidence="9">AMDSBA3</strain>
    </source>
</reference>
<feature type="transmembrane region" description="Helical" evidence="8">
    <location>
        <begin position="108"/>
        <end position="126"/>
    </location>
</feature>
<feature type="transmembrane region" description="Helical" evidence="8">
    <location>
        <begin position="80"/>
        <end position="101"/>
    </location>
</feature>
<keyword evidence="5 8" id="KW-0812">Transmembrane</keyword>
<feature type="transmembrane region" description="Helical" evidence="8">
    <location>
        <begin position="55"/>
        <end position="74"/>
    </location>
</feature>
<evidence type="ECO:0000256" key="4">
    <source>
        <dbReference type="ARBA" id="ARBA00022475"/>
    </source>
</evidence>
<evidence type="ECO:0000313" key="10">
    <source>
        <dbReference type="Proteomes" id="UP000241848"/>
    </source>
</evidence>
<evidence type="ECO:0000313" key="9">
    <source>
        <dbReference type="EMBL" id="PSR20708.1"/>
    </source>
</evidence>
<evidence type="ECO:0000256" key="1">
    <source>
        <dbReference type="ARBA" id="ARBA00004651"/>
    </source>
</evidence>
<sequence length="258" mass="27866">MRTLCVGGMSLSGVLWMASLTGAAFIIALITNAVATGGALFVMPLLALVFPVRQVVVMTTPMLWANALLAWWNYRRAWRVRRALITIPWVLLGLIGGVHLLKILPHGLLTRLVGSIALLFASYEIWRRHRQTQLQGLAPGWGLPVGLASGIMSALSNIGGTLLSLYVLSPETSPDELVGSIAFLSMLMTSAKFVLYAQGFPHLMTARAILWSLPAIPALWIGGQIGKHLHARIDAARFRTIILAIVIVSGAFLVTTAL</sequence>
<dbReference type="GO" id="GO:0005886">
    <property type="term" value="C:plasma membrane"/>
    <property type="evidence" value="ECO:0007669"/>
    <property type="project" value="UniProtKB-SubCell"/>
</dbReference>
<keyword evidence="7 8" id="KW-0472">Membrane</keyword>
<feature type="transmembrane region" description="Helical" evidence="8">
    <location>
        <begin position="177"/>
        <end position="196"/>
    </location>
</feature>
<dbReference type="Pfam" id="PF01925">
    <property type="entry name" value="TauE"/>
    <property type="match status" value="1"/>
</dbReference>
<evidence type="ECO:0000256" key="3">
    <source>
        <dbReference type="ARBA" id="ARBA00022448"/>
    </source>
</evidence>
<evidence type="ECO:0000256" key="6">
    <source>
        <dbReference type="ARBA" id="ARBA00022989"/>
    </source>
</evidence>
<keyword evidence="3" id="KW-0813">Transport</keyword>
<evidence type="ECO:0000256" key="7">
    <source>
        <dbReference type="ARBA" id="ARBA00023136"/>
    </source>
</evidence>
<evidence type="ECO:0000256" key="5">
    <source>
        <dbReference type="ARBA" id="ARBA00022692"/>
    </source>
</evidence>
<proteinExistence type="inferred from homology"/>
<dbReference type="Proteomes" id="UP000241848">
    <property type="component" value="Unassembled WGS sequence"/>
</dbReference>
<organism evidence="9 10">
    <name type="scientific">Sulfobacillus acidophilus</name>
    <dbReference type="NCBI Taxonomy" id="53633"/>
    <lineage>
        <taxon>Bacteria</taxon>
        <taxon>Bacillati</taxon>
        <taxon>Bacillota</taxon>
        <taxon>Clostridia</taxon>
        <taxon>Eubacteriales</taxon>
        <taxon>Clostridiales Family XVII. Incertae Sedis</taxon>
        <taxon>Sulfobacillus</taxon>
    </lineage>
</organism>
<dbReference type="InterPro" id="IPR052017">
    <property type="entry name" value="TSUP"/>
</dbReference>
<dbReference type="InterPro" id="IPR002781">
    <property type="entry name" value="TM_pro_TauE-like"/>
</dbReference>
<evidence type="ECO:0000256" key="8">
    <source>
        <dbReference type="RuleBase" id="RU363041"/>
    </source>
</evidence>
<gene>
    <name evidence="9" type="ORF">C7B45_13795</name>
</gene>
<comment type="caution">
    <text evidence="9">The sequence shown here is derived from an EMBL/GenBank/DDBJ whole genome shotgun (WGS) entry which is preliminary data.</text>
</comment>
<keyword evidence="4 8" id="KW-1003">Cell membrane</keyword>
<feature type="transmembrane region" description="Helical" evidence="8">
    <location>
        <begin position="208"/>
        <end position="226"/>
    </location>
</feature>
<dbReference type="EMBL" id="PXYV01000053">
    <property type="protein sequence ID" value="PSR20708.1"/>
    <property type="molecule type" value="Genomic_DNA"/>
</dbReference>
<dbReference type="PANTHER" id="PTHR30269">
    <property type="entry name" value="TRANSMEMBRANE PROTEIN YFCA"/>
    <property type="match status" value="1"/>
</dbReference>
<protein>
    <recommendedName>
        <fullName evidence="8">Probable membrane transporter protein</fullName>
    </recommendedName>
</protein>
<evidence type="ECO:0000256" key="2">
    <source>
        <dbReference type="ARBA" id="ARBA00009142"/>
    </source>
</evidence>
<keyword evidence="6 8" id="KW-1133">Transmembrane helix</keyword>
<dbReference type="PANTHER" id="PTHR30269:SF37">
    <property type="entry name" value="MEMBRANE TRANSPORTER PROTEIN"/>
    <property type="match status" value="1"/>
</dbReference>
<feature type="transmembrane region" description="Helical" evidence="8">
    <location>
        <begin position="146"/>
        <end position="168"/>
    </location>
</feature>
<comment type="subcellular location">
    <subcellularLocation>
        <location evidence="1 8">Cell membrane</location>
        <topology evidence="1 8">Multi-pass membrane protein</topology>
    </subcellularLocation>
</comment>
<dbReference type="AlphaFoldDB" id="A0A2T2WEQ7"/>